<evidence type="ECO:0000256" key="12">
    <source>
        <dbReference type="ARBA" id="ARBA00048266"/>
    </source>
</evidence>
<evidence type="ECO:0000256" key="18">
    <source>
        <dbReference type="SAM" id="MobiDB-lite"/>
    </source>
</evidence>
<evidence type="ECO:0000256" key="8">
    <source>
        <dbReference type="ARBA" id="ARBA00022771"/>
    </source>
</evidence>
<evidence type="ECO:0000256" key="15">
    <source>
        <dbReference type="ARBA" id="ARBA00049513"/>
    </source>
</evidence>
<dbReference type="EC" id="1.3.1.89" evidence="2 17"/>
<dbReference type="Gene3D" id="4.10.1000.10">
    <property type="entry name" value="Zinc finger, CCCH-type"/>
    <property type="match status" value="1"/>
</dbReference>
<comment type="catalytic activity">
    <reaction evidence="12">
        <text>5,6-dihydrouridine(47) in tRNA + NAD(+) = uridine(47) in tRNA + NADH + H(+)</text>
        <dbReference type="Rhea" id="RHEA:53364"/>
        <dbReference type="Rhea" id="RHEA-COMP:13539"/>
        <dbReference type="Rhea" id="RHEA-COMP:13540"/>
        <dbReference type="ChEBI" id="CHEBI:15378"/>
        <dbReference type="ChEBI" id="CHEBI:57540"/>
        <dbReference type="ChEBI" id="CHEBI:57945"/>
        <dbReference type="ChEBI" id="CHEBI:65315"/>
        <dbReference type="ChEBI" id="CHEBI:74443"/>
        <dbReference type="EC" id="1.3.1.89"/>
    </reaction>
    <physiologicalReaction direction="right-to-left" evidence="12">
        <dbReference type="Rhea" id="RHEA:53366"/>
    </physiologicalReaction>
</comment>
<evidence type="ECO:0000256" key="7">
    <source>
        <dbReference type="ARBA" id="ARBA00022694"/>
    </source>
</evidence>
<feature type="compositionally biased region" description="Basic and acidic residues" evidence="18">
    <location>
        <begin position="235"/>
        <end position="252"/>
    </location>
</feature>
<evidence type="ECO:0000256" key="1">
    <source>
        <dbReference type="ARBA" id="ARBA00001917"/>
    </source>
</evidence>
<comment type="function">
    <text evidence="17">Catalyzes the synthesis of dihydrouridine, a modified base found in the D-loop of most tRNAs. Specifically modifies U47 in cytoplasmic tRNAs.</text>
</comment>
<evidence type="ECO:0000256" key="4">
    <source>
        <dbReference type="ARBA" id="ARBA00022630"/>
    </source>
</evidence>
<keyword evidence="10 17" id="KW-0560">Oxidoreductase</keyword>
<dbReference type="GO" id="GO:0003723">
    <property type="term" value="F:RNA binding"/>
    <property type="evidence" value="ECO:0007669"/>
    <property type="project" value="TreeGrafter"/>
</dbReference>
<dbReference type="SUPFAM" id="SSF51395">
    <property type="entry name" value="FMN-linked oxidoreductases"/>
    <property type="match status" value="1"/>
</dbReference>
<dbReference type="InterPro" id="IPR018517">
    <property type="entry name" value="tRNA_hU_synthase_CS"/>
</dbReference>
<keyword evidence="16 17" id="KW-0862">Zinc</keyword>
<keyword evidence="21" id="KW-1185">Reference proteome</keyword>
<dbReference type="GO" id="GO:0006397">
    <property type="term" value="P:mRNA processing"/>
    <property type="evidence" value="ECO:0007669"/>
    <property type="project" value="UniProtKB-KW"/>
</dbReference>
<dbReference type="PANTHER" id="PTHR45846">
    <property type="entry name" value="TRNA-DIHYDROURIDINE(47) SYNTHASE [NAD(P)(+)]-LIKE"/>
    <property type="match status" value="1"/>
</dbReference>
<comment type="catalytic activity">
    <reaction evidence="15">
        <text>5,6-dihydrouridine(47) in tRNA + NADP(+) = uridine(47) in tRNA + NADPH + H(+)</text>
        <dbReference type="Rhea" id="RHEA:53360"/>
        <dbReference type="Rhea" id="RHEA-COMP:13539"/>
        <dbReference type="Rhea" id="RHEA-COMP:13540"/>
        <dbReference type="ChEBI" id="CHEBI:15378"/>
        <dbReference type="ChEBI" id="CHEBI:57783"/>
        <dbReference type="ChEBI" id="CHEBI:58349"/>
        <dbReference type="ChEBI" id="CHEBI:65315"/>
        <dbReference type="ChEBI" id="CHEBI:74443"/>
        <dbReference type="EC" id="1.3.1.89"/>
    </reaction>
    <physiologicalReaction direction="right-to-left" evidence="15">
        <dbReference type="Rhea" id="RHEA:53362"/>
    </physiologicalReaction>
</comment>
<keyword evidence="9 17" id="KW-0521">NADP</keyword>
<dbReference type="PROSITE" id="PS01136">
    <property type="entry name" value="UPF0034"/>
    <property type="match status" value="1"/>
</dbReference>
<dbReference type="GO" id="GO:0106414">
    <property type="term" value="F:mRNA dihydrouridine synthase activity"/>
    <property type="evidence" value="ECO:0007669"/>
    <property type="project" value="RHEA"/>
</dbReference>
<proteinExistence type="inferred from homology"/>
<organism evidence="20 21">
    <name type="scientific">Phlebiopsis gigantea (strain 11061_1 CR5-6)</name>
    <name type="common">White-rot fungus</name>
    <name type="synonym">Peniophora gigantea</name>
    <dbReference type="NCBI Taxonomy" id="745531"/>
    <lineage>
        <taxon>Eukaryota</taxon>
        <taxon>Fungi</taxon>
        <taxon>Dikarya</taxon>
        <taxon>Basidiomycota</taxon>
        <taxon>Agaricomycotina</taxon>
        <taxon>Agaricomycetes</taxon>
        <taxon>Polyporales</taxon>
        <taxon>Phanerochaetaceae</taxon>
        <taxon>Phlebiopsis</taxon>
    </lineage>
</organism>
<dbReference type="Pfam" id="PF01207">
    <property type="entry name" value="Dus"/>
    <property type="match status" value="1"/>
</dbReference>
<dbReference type="AlphaFoldDB" id="A0A0C3S4T5"/>
<evidence type="ECO:0000259" key="19">
    <source>
        <dbReference type="PROSITE" id="PS50103"/>
    </source>
</evidence>
<keyword evidence="8 16" id="KW-0863">Zinc-finger</keyword>
<dbReference type="InterPro" id="IPR035587">
    <property type="entry name" value="DUS-like_FMN-bd"/>
</dbReference>
<feature type="compositionally biased region" description="Polar residues" evidence="18">
    <location>
        <begin position="31"/>
        <end position="40"/>
    </location>
</feature>
<dbReference type="GO" id="GO:0050660">
    <property type="term" value="F:flavin adenine dinucleotide binding"/>
    <property type="evidence" value="ECO:0007669"/>
    <property type="project" value="UniProtKB-UniRule"/>
</dbReference>
<dbReference type="HOGENOM" id="CLU_013299_7_0_1"/>
<comment type="similarity">
    <text evidence="17">Belongs to the dus family. Dus3 subfamily.</text>
</comment>
<keyword evidence="16 17" id="KW-0479">Metal-binding</keyword>
<evidence type="ECO:0000256" key="9">
    <source>
        <dbReference type="ARBA" id="ARBA00022857"/>
    </source>
</evidence>
<dbReference type="STRING" id="745531.A0A0C3S4T5"/>
<evidence type="ECO:0000256" key="6">
    <source>
        <dbReference type="ARBA" id="ARBA00022664"/>
    </source>
</evidence>
<dbReference type="EMBL" id="KN840451">
    <property type="protein sequence ID" value="KIP10841.1"/>
    <property type="molecule type" value="Genomic_DNA"/>
</dbReference>
<reference evidence="20 21" key="1">
    <citation type="journal article" date="2014" name="PLoS Genet.">
        <title>Analysis of the Phlebiopsis gigantea genome, transcriptome and secretome provides insight into its pioneer colonization strategies of wood.</title>
        <authorList>
            <person name="Hori C."/>
            <person name="Ishida T."/>
            <person name="Igarashi K."/>
            <person name="Samejima M."/>
            <person name="Suzuki H."/>
            <person name="Master E."/>
            <person name="Ferreira P."/>
            <person name="Ruiz-Duenas F.J."/>
            <person name="Held B."/>
            <person name="Canessa P."/>
            <person name="Larrondo L.F."/>
            <person name="Schmoll M."/>
            <person name="Druzhinina I.S."/>
            <person name="Kubicek C.P."/>
            <person name="Gaskell J.A."/>
            <person name="Kersten P."/>
            <person name="St John F."/>
            <person name="Glasner J."/>
            <person name="Sabat G."/>
            <person name="Splinter BonDurant S."/>
            <person name="Syed K."/>
            <person name="Yadav J."/>
            <person name="Mgbeahuruike A.C."/>
            <person name="Kovalchuk A."/>
            <person name="Asiegbu F.O."/>
            <person name="Lackner G."/>
            <person name="Hoffmeister D."/>
            <person name="Rencoret J."/>
            <person name="Gutierrez A."/>
            <person name="Sun H."/>
            <person name="Lindquist E."/>
            <person name="Barry K."/>
            <person name="Riley R."/>
            <person name="Grigoriev I.V."/>
            <person name="Henrissat B."/>
            <person name="Kues U."/>
            <person name="Berka R.M."/>
            <person name="Martinez A.T."/>
            <person name="Covert S.F."/>
            <person name="Blanchette R.A."/>
            <person name="Cullen D."/>
        </authorList>
    </citation>
    <scope>NUCLEOTIDE SEQUENCE [LARGE SCALE GENOMIC DNA]</scope>
    <source>
        <strain evidence="20 21">11061_1 CR5-6</strain>
    </source>
</reference>
<dbReference type="Gene3D" id="3.20.20.70">
    <property type="entry name" value="Aldolase class I"/>
    <property type="match status" value="1"/>
</dbReference>
<comment type="cofactor">
    <cofactor evidence="1 17">
        <name>FMN</name>
        <dbReference type="ChEBI" id="CHEBI:58210"/>
    </cofactor>
</comment>
<keyword evidence="7 17" id="KW-0819">tRNA processing</keyword>
<keyword evidence="5 17" id="KW-0288">FMN</keyword>
<protein>
    <recommendedName>
        <fullName evidence="3 17">tRNA-dihydrouridine(47) synthase [NAD(P)(+)]</fullName>
        <ecNumber evidence="2 17">1.3.1.89</ecNumber>
    </recommendedName>
    <alternativeName>
        <fullName evidence="17">tRNA-dihydrouridine synthase 3</fullName>
    </alternativeName>
</protein>
<evidence type="ECO:0000256" key="13">
    <source>
        <dbReference type="ARBA" id="ARBA00048342"/>
    </source>
</evidence>
<dbReference type="InterPro" id="IPR000571">
    <property type="entry name" value="Znf_CCCH"/>
</dbReference>
<feature type="region of interest" description="Disordered" evidence="18">
    <location>
        <begin position="19"/>
        <end position="74"/>
    </location>
</feature>
<keyword evidence="6" id="KW-0507">mRNA processing</keyword>
<dbReference type="PANTHER" id="PTHR45846:SF1">
    <property type="entry name" value="TRNA-DIHYDROURIDINE(47) SYNTHASE [NAD(P)(+)]-LIKE"/>
    <property type="match status" value="1"/>
</dbReference>
<dbReference type="GO" id="GO:0102265">
    <property type="term" value="F:tRNA-dihydrouridine47 synthase activity"/>
    <property type="evidence" value="ECO:0007669"/>
    <property type="project" value="UniProtKB-EC"/>
</dbReference>
<keyword evidence="4 17" id="KW-0285">Flavoprotein</keyword>
<evidence type="ECO:0000256" key="5">
    <source>
        <dbReference type="ARBA" id="ARBA00022643"/>
    </source>
</evidence>
<comment type="catalytic activity">
    <reaction evidence="13">
        <text>a 5,6-dihydrouridine in mRNA + NAD(+) = a uridine in mRNA + NADH + H(+)</text>
        <dbReference type="Rhea" id="RHEA:69851"/>
        <dbReference type="Rhea" id="RHEA-COMP:14658"/>
        <dbReference type="Rhea" id="RHEA-COMP:17789"/>
        <dbReference type="ChEBI" id="CHEBI:15378"/>
        <dbReference type="ChEBI" id="CHEBI:57540"/>
        <dbReference type="ChEBI" id="CHEBI:57945"/>
        <dbReference type="ChEBI" id="CHEBI:65315"/>
        <dbReference type="ChEBI" id="CHEBI:74443"/>
    </reaction>
    <physiologicalReaction direction="right-to-left" evidence="13">
        <dbReference type="Rhea" id="RHEA:69853"/>
    </physiologicalReaction>
</comment>
<evidence type="ECO:0000256" key="10">
    <source>
        <dbReference type="ARBA" id="ARBA00023002"/>
    </source>
</evidence>
<evidence type="ECO:0000256" key="2">
    <source>
        <dbReference type="ARBA" id="ARBA00012376"/>
    </source>
</evidence>
<accession>A0A0C3S4T5</accession>
<evidence type="ECO:0000313" key="20">
    <source>
        <dbReference type="EMBL" id="KIP10841.1"/>
    </source>
</evidence>
<dbReference type="Proteomes" id="UP000053257">
    <property type="component" value="Unassembled WGS sequence"/>
</dbReference>
<comment type="catalytic activity">
    <reaction evidence="14">
        <text>a 5,6-dihydrouridine in mRNA + NADP(+) = a uridine in mRNA + NADPH + H(+)</text>
        <dbReference type="Rhea" id="RHEA:69855"/>
        <dbReference type="Rhea" id="RHEA-COMP:14658"/>
        <dbReference type="Rhea" id="RHEA-COMP:17789"/>
        <dbReference type="ChEBI" id="CHEBI:15378"/>
        <dbReference type="ChEBI" id="CHEBI:57783"/>
        <dbReference type="ChEBI" id="CHEBI:58349"/>
        <dbReference type="ChEBI" id="CHEBI:65315"/>
        <dbReference type="ChEBI" id="CHEBI:74443"/>
    </reaction>
    <physiologicalReaction direction="right-to-left" evidence="14">
        <dbReference type="Rhea" id="RHEA:69857"/>
    </physiologicalReaction>
</comment>
<feature type="domain" description="C3H1-type" evidence="19">
    <location>
        <begin position="81"/>
        <end position="109"/>
    </location>
</feature>
<sequence>MSLPPGTAPVKAEYILTNVGRTVPDDDAAEGSTSHLNSRTDNQEPTEDGQNGSRGARKKWSKEERKNKRGANKGRRFQKVRDELELCWRVAVGKTCEFGAECRNTHSVEEYLAAKPKDLRFPPVSALGNEPPYVALSANEDEAMAAASYPSIDWSANCPVFEKTGECKHGMRCRFLGGHVRKTDEGNLELVVNEDKKAQMIVAETELNFVSGETLKQIRSKKFPHPIADTYLKHLQETKDDDNKKAEDRAPAKDLTSAASAPSTDEPEPSVISGSPAEQGEPKIQDNLSQVDTPDAPLRPAEKKRLHWNGKTYLAPLTTAGNLPFRRICVDYGADITCGEMGLANSFLQGSKEEYSLIRRHPSEKTFGVQIAGSKPQLLVPAAEILGKVCEGNLDFVDINCGCPIDLVYKTGSGSALLDAAGKLGKIIVGMNKALGDVPVTVKLRTGVKDGKNNAHKLMPRVNSEWGAAAMTLHGRTRQQRYTKLADWDYIKLCVDAVRAREAEEDLSPVPIFGGGDCYSSQDYWEKVEHSGVDGVMIGRGALIKPWIFTEIKERREWDISSRERLEEIRKFAEYGLNHFGSDTAGVNTTRRYLCEALSFQYRYVPIGLLEVLPGRLNDRPPVFRGRDELETLLASGDSRDWVKISEMFLGPTPEAWSFTPKHKSNAYDTESQG</sequence>
<name>A0A0C3S4T5_PHLG1</name>
<dbReference type="CDD" id="cd02801">
    <property type="entry name" value="DUS_like_FMN"/>
    <property type="match status" value="1"/>
</dbReference>
<evidence type="ECO:0000256" key="17">
    <source>
        <dbReference type="RuleBase" id="RU291113"/>
    </source>
</evidence>
<dbReference type="InterPro" id="IPR013785">
    <property type="entry name" value="Aldolase_TIM"/>
</dbReference>
<evidence type="ECO:0000313" key="21">
    <source>
        <dbReference type="Proteomes" id="UP000053257"/>
    </source>
</evidence>
<dbReference type="OrthoDB" id="259935at2759"/>
<dbReference type="PROSITE" id="PS50103">
    <property type="entry name" value="ZF_C3H1"/>
    <property type="match status" value="1"/>
</dbReference>
<feature type="zinc finger region" description="C3H1-type" evidence="16">
    <location>
        <begin position="81"/>
        <end position="109"/>
    </location>
</feature>
<evidence type="ECO:0000256" key="16">
    <source>
        <dbReference type="PROSITE-ProRule" id="PRU00723"/>
    </source>
</evidence>
<evidence type="ECO:0000256" key="14">
    <source>
        <dbReference type="ARBA" id="ARBA00049447"/>
    </source>
</evidence>
<evidence type="ECO:0000256" key="3">
    <source>
        <dbReference type="ARBA" id="ARBA00022143"/>
    </source>
</evidence>
<gene>
    <name evidence="20" type="ORF">PHLGIDRAFT_33727</name>
</gene>
<dbReference type="GO" id="GO:0008270">
    <property type="term" value="F:zinc ion binding"/>
    <property type="evidence" value="ECO:0007669"/>
    <property type="project" value="UniProtKB-KW"/>
</dbReference>
<feature type="region of interest" description="Disordered" evidence="18">
    <location>
        <begin position="235"/>
        <end position="304"/>
    </location>
</feature>
<evidence type="ECO:0000256" key="11">
    <source>
        <dbReference type="ARBA" id="ARBA00023027"/>
    </source>
</evidence>
<keyword evidence="11 17" id="KW-0520">NAD</keyword>